<feature type="transmembrane region" description="Helical" evidence="1">
    <location>
        <begin position="130"/>
        <end position="147"/>
    </location>
</feature>
<feature type="transmembrane region" description="Helical" evidence="1">
    <location>
        <begin position="179"/>
        <end position="197"/>
    </location>
</feature>
<feature type="transmembrane region" description="Helical" evidence="1">
    <location>
        <begin position="23"/>
        <end position="42"/>
    </location>
</feature>
<accession>A0A291GZW2</accession>
<keyword evidence="1" id="KW-0812">Transmembrane</keyword>
<protein>
    <recommendedName>
        <fullName evidence="4">DoxX family protein</fullName>
    </recommendedName>
</protein>
<feature type="transmembrane region" description="Helical" evidence="1">
    <location>
        <begin position="75"/>
        <end position="98"/>
    </location>
</feature>
<evidence type="ECO:0000313" key="2">
    <source>
        <dbReference type="EMBL" id="ATG55735.1"/>
    </source>
</evidence>
<keyword evidence="3" id="KW-1185">Reference proteome</keyword>
<evidence type="ECO:0000256" key="1">
    <source>
        <dbReference type="SAM" id="Phobius"/>
    </source>
</evidence>
<evidence type="ECO:0008006" key="4">
    <source>
        <dbReference type="Google" id="ProtNLM"/>
    </source>
</evidence>
<dbReference type="EMBL" id="CP023564">
    <property type="protein sequence ID" value="ATG55735.1"/>
    <property type="molecule type" value="Genomic_DNA"/>
</dbReference>
<dbReference type="OrthoDB" id="102112at2"/>
<dbReference type="RefSeq" id="WP_096800195.1">
    <property type="nucleotide sequence ID" value="NZ_CP023564.1"/>
</dbReference>
<gene>
    <name evidence="2" type="ORF">CFK41_13845</name>
</gene>
<name>A0A291GZW2_9MICO</name>
<keyword evidence="1" id="KW-1133">Transmembrane helix</keyword>
<keyword evidence="1" id="KW-0472">Membrane</keyword>
<proteinExistence type="predicted"/>
<dbReference type="KEGG" id="bgg:CFK41_13845"/>
<sequence>MSETVDYSAEKQLGRTVAVTLGWWAHGIVRLLLAVAMLYYGYAKLVLGQFGVADMGDALITQGEMSPMGVLWRMVAFSPLFQVLGGLAEWGAAVALLWRRSVPLGAAIAAGSMALVFVLNLGYDVPVKQISLALLVMSLLVLIPWMPRLARAFLGHGEIPRGPRPVLVPWRPMARFTDWLGPIAGLALVVLIGFGMAQMYPERSTDEAAPAGVWQVAEDTAEPAAQLSEDQRWAAAAFGEVRYGEDAAVQIRRADGTLLRGTWTRGDSGVVELSLRPLRTEGTPLQDHQGSESLDLSLQIQEQADGTLRVTGEGLDLVLAPDPSGTTVYDRDFSWGWRADDPFNV</sequence>
<dbReference type="Proteomes" id="UP000217889">
    <property type="component" value="Chromosome"/>
</dbReference>
<feature type="transmembrane region" description="Helical" evidence="1">
    <location>
        <begin position="104"/>
        <end position="123"/>
    </location>
</feature>
<evidence type="ECO:0000313" key="3">
    <source>
        <dbReference type="Proteomes" id="UP000217889"/>
    </source>
</evidence>
<organism evidence="2 3">
    <name type="scientific">Brachybacterium ginsengisoli</name>
    <dbReference type="NCBI Taxonomy" id="1331682"/>
    <lineage>
        <taxon>Bacteria</taxon>
        <taxon>Bacillati</taxon>
        <taxon>Actinomycetota</taxon>
        <taxon>Actinomycetes</taxon>
        <taxon>Micrococcales</taxon>
        <taxon>Dermabacteraceae</taxon>
        <taxon>Brachybacterium</taxon>
    </lineage>
</organism>
<dbReference type="AlphaFoldDB" id="A0A291GZW2"/>
<reference evidence="2 3" key="1">
    <citation type="journal article" date="2014" name="Int. J. Syst. Evol. Microbiol.">
        <title>Brachybacterium ginsengisoli sp. nov., isolated from soil of a ginseng field.</title>
        <authorList>
            <person name="Hoang V.A."/>
            <person name="Kim Y.J."/>
            <person name="Nguyen N.L."/>
            <person name="Yang D.C."/>
        </authorList>
    </citation>
    <scope>NUCLEOTIDE SEQUENCE [LARGE SCALE GENOMIC DNA]</scope>
    <source>
        <strain evidence="2 3">DCY80</strain>
    </source>
</reference>